<dbReference type="Proteomes" id="UP000765802">
    <property type="component" value="Unassembled WGS sequence"/>
</dbReference>
<evidence type="ECO:0000313" key="3">
    <source>
        <dbReference type="EMBL" id="MBC6489374.1"/>
    </source>
</evidence>
<accession>A0ABR7M3E9</accession>
<feature type="domain" description="PepSY" evidence="2">
    <location>
        <begin position="68"/>
        <end position="137"/>
    </location>
</feature>
<reference evidence="3 4" key="1">
    <citation type="submission" date="2016-07" db="EMBL/GenBank/DDBJ databases">
        <title>Genome analysis of Flavihumibacter stibioxidans YS-17.</title>
        <authorList>
            <person name="Shi K."/>
            <person name="Han Y."/>
            <person name="Wang G."/>
        </authorList>
    </citation>
    <scope>NUCLEOTIDE SEQUENCE [LARGE SCALE GENOMIC DNA]</scope>
    <source>
        <strain evidence="3 4">YS-17</strain>
    </source>
</reference>
<evidence type="ECO:0000259" key="2">
    <source>
        <dbReference type="Pfam" id="PF03413"/>
    </source>
</evidence>
<keyword evidence="1" id="KW-0472">Membrane</keyword>
<gene>
    <name evidence="3" type="ORF">BC349_00210</name>
</gene>
<feature type="transmembrane region" description="Helical" evidence="1">
    <location>
        <begin position="20"/>
        <end position="44"/>
    </location>
</feature>
<organism evidence="3 4">
    <name type="scientific">Flavihumibacter stibioxidans</name>
    <dbReference type="NCBI Taxonomy" id="1834163"/>
    <lineage>
        <taxon>Bacteria</taxon>
        <taxon>Pseudomonadati</taxon>
        <taxon>Bacteroidota</taxon>
        <taxon>Chitinophagia</taxon>
        <taxon>Chitinophagales</taxon>
        <taxon>Chitinophagaceae</taxon>
        <taxon>Flavihumibacter</taxon>
    </lineage>
</organism>
<keyword evidence="1" id="KW-0812">Transmembrane</keyword>
<keyword evidence="4" id="KW-1185">Reference proteome</keyword>
<feature type="transmembrane region" description="Helical" evidence="1">
    <location>
        <begin position="166"/>
        <end position="186"/>
    </location>
</feature>
<evidence type="ECO:0000313" key="4">
    <source>
        <dbReference type="Proteomes" id="UP000765802"/>
    </source>
</evidence>
<dbReference type="InterPro" id="IPR025711">
    <property type="entry name" value="PepSY"/>
</dbReference>
<feature type="transmembrane region" description="Helical" evidence="1">
    <location>
        <begin position="366"/>
        <end position="387"/>
    </location>
</feature>
<dbReference type="PANTHER" id="PTHR34219:SF3">
    <property type="entry name" value="BLL7967 PROTEIN"/>
    <property type="match status" value="1"/>
</dbReference>
<dbReference type="Pfam" id="PF03929">
    <property type="entry name" value="PepSY_TM"/>
    <property type="match status" value="1"/>
</dbReference>
<proteinExistence type="predicted"/>
<keyword evidence="1" id="KW-1133">Transmembrane helix</keyword>
<dbReference type="PANTHER" id="PTHR34219">
    <property type="entry name" value="IRON-REGULATED INNER MEMBRANE PROTEIN-RELATED"/>
    <property type="match status" value="1"/>
</dbReference>
<name>A0ABR7M3E9_9BACT</name>
<dbReference type="RefSeq" id="WP_187254736.1">
    <property type="nucleotide sequence ID" value="NZ_JBHULF010000006.1"/>
</dbReference>
<evidence type="ECO:0000256" key="1">
    <source>
        <dbReference type="SAM" id="Phobius"/>
    </source>
</evidence>
<comment type="caution">
    <text evidence="3">The sequence shown here is derived from an EMBL/GenBank/DDBJ whole genome shotgun (WGS) entry which is preliminary data.</text>
</comment>
<dbReference type="EMBL" id="MBUA01000001">
    <property type="protein sequence ID" value="MBC6489374.1"/>
    <property type="molecule type" value="Genomic_DNA"/>
</dbReference>
<dbReference type="InterPro" id="IPR005625">
    <property type="entry name" value="PepSY-ass_TM"/>
</dbReference>
<feature type="transmembrane region" description="Helical" evidence="1">
    <location>
        <begin position="216"/>
        <end position="236"/>
    </location>
</feature>
<sequence>MKVNTSKSGWQKVRKLLNDLHLWMGLASGLILFVVCLSGTVYTFSSDIQEWLEPGKYKLASEQKTRLLTAETLMAKVMDSLQDGRITAVTIPADSLRTWQVTVMKTTEKTTKSAGAPRPDRGTTYFVNPYSGEVLGTTEGAGYGFFMFMFKLHRWLLLDMEIGRPIVGWATVIFSLLVISGLIIWIPQKARMWRQGLKVKFSANWKRVNHDLHNTLGFYSSFLLLIMSLTGLTWSFEWYRDGFHKVLGTYKPRGASREESLKSVLPAEGQAIKPTVAAYLEQVNAQLPYAGISRIAFAGSPDGIVTVTKNKTGFFAPAAGDRIMLDQYSAAVLKTEIFSSKPVNERISGSVKALHIGNVYGSFSKILYFIACLVATSLPVTGTLIWINKLKKKKPAAATPGLSQRSIA</sequence>
<dbReference type="Pfam" id="PF03413">
    <property type="entry name" value="PepSY"/>
    <property type="match status" value="1"/>
</dbReference>
<protein>
    <submittedName>
        <fullName evidence="3">Sulfite reductase</fullName>
    </submittedName>
</protein>